<evidence type="ECO:0000256" key="3">
    <source>
        <dbReference type="ARBA" id="ARBA00022553"/>
    </source>
</evidence>
<comment type="catalytic activity">
    <reaction evidence="1">
        <text>ATP + protein L-histidine = ADP + protein N-phospho-L-histidine.</text>
        <dbReference type="EC" id="2.7.13.3"/>
    </reaction>
</comment>
<keyword evidence="9" id="KW-0472">Membrane</keyword>
<dbReference type="Gene3D" id="1.20.5.1930">
    <property type="match status" value="1"/>
</dbReference>
<dbReference type="InterPro" id="IPR036890">
    <property type="entry name" value="HATPase_C_sf"/>
</dbReference>
<feature type="transmembrane region" description="Helical" evidence="9">
    <location>
        <begin position="51"/>
        <end position="71"/>
    </location>
</feature>
<evidence type="ECO:0000259" key="11">
    <source>
        <dbReference type="Pfam" id="PF07730"/>
    </source>
</evidence>
<keyword evidence="6 12" id="KW-0418">Kinase</keyword>
<sequence>MASATCRGPGWRPCGWLRVFPETIGGLPPCGRWRPQATIAYVETRGEVLRAAGWIVGVSAGLSGLLGPVLARAWDPTSFVGIVSGSGACVLGAVIVDRRPANRAAWGFLAGGVLIVAFSLCYSWAAGQVRAGNVGSQVGTVAAIGEIVGTLAGASLPLFQFLFPDGRLPSRRWRPVFALYLAGWLGGAVAVAVALWPHRVAAIVADNGPVDIAIPAELDGPLRVIAASEAFAAVAMLAGVVSLVVRLRGTRGHERAQLRLSLWGVVLTASLIAATAALAQAGLAGAETVTSLVAPIPFLVAVTVAMRRHRLFDVDRLVGQTITYAVITALLVGLYAAVAIGAGALAALLGIGSSWAVAAATLAVATAFRPLLRAVRALVDRHFDRRTWLAVRAIDQFTHDLRAGTASPADLLAALRRAVDDPTATIAYLDGDGIIELDGTPSRPGPPRLRREVSAGGAPVALVDLDQRLADEPRLVDAALTAAALPLENAALHARAAVRLAEVTASRNRIVQADDSNRRRIERDLHDGPQQRLVALALRLRIAERDLAPTNRRTAAVLGEAVAELRAAVDELRELTRSILPPVLADEGLAVALRTVTARLPIPVTLDITQQRLPDVVEATAWFFTCEALTNAVKHAAATQLSITITRHPDDTVGVEVRDDGNGGAVLAPGGGLQGLADRVAAVNGTMRVDSRPGHGTILRAELPCAS</sequence>
<dbReference type="Pfam" id="PF07730">
    <property type="entry name" value="HisKA_3"/>
    <property type="match status" value="1"/>
</dbReference>
<feature type="transmembrane region" description="Helical" evidence="9">
    <location>
        <begin position="289"/>
        <end position="305"/>
    </location>
</feature>
<dbReference type="EMBL" id="FTNI01000005">
    <property type="protein sequence ID" value="SIR06418.1"/>
    <property type="molecule type" value="Genomic_DNA"/>
</dbReference>
<keyword evidence="5" id="KW-0547">Nucleotide-binding</keyword>
<keyword evidence="7" id="KW-0067">ATP-binding</keyword>
<keyword evidence="3" id="KW-0597">Phosphoprotein</keyword>
<feature type="domain" description="Signal transduction histidine kinase subgroup 3 dimerisation and phosphoacceptor" evidence="11">
    <location>
        <begin position="518"/>
        <end position="583"/>
    </location>
</feature>
<keyword evidence="13" id="KW-1185">Reference proteome</keyword>
<feature type="transmembrane region" description="Helical" evidence="9">
    <location>
        <begin position="260"/>
        <end position="283"/>
    </location>
</feature>
<dbReference type="CDD" id="cd16917">
    <property type="entry name" value="HATPase_UhpB-NarQ-NarX-like"/>
    <property type="match status" value="1"/>
</dbReference>
<feature type="transmembrane region" description="Helical" evidence="9">
    <location>
        <begin position="77"/>
        <end position="96"/>
    </location>
</feature>
<keyword evidence="9" id="KW-0812">Transmembrane</keyword>
<protein>
    <recommendedName>
        <fullName evidence="2">histidine kinase</fullName>
        <ecNumber evidence="2">2.7.13.3</ecNumber>
    </recommendedName>
</protein>
<dbReference type="Pfam" id="PF02518">
    <property type="entry name" value="HATPase_c"/>
    <property type="match status" value="1"/>
</dbReference>
<feature type="transmembrane region" description="Helical" evidence="9">
    <location>
        <begin position="138"/>
        <end position="163"/>
    </location>
</feature>
<evidence type="ECO:0000256" key="2">
    <source>
        <dbReference type="ARBA" id="ARBA00012438"/>
    </source>
</evidence>
<feature type="transmembrane region" description="Helical" evidence="9">
    <location>
        <begin position="108"/>
        <end position="126"/>
    </location>
</feature>
<dbReference type="InterPro" id="IPR003594">
    <property type="entry name" value="HATPase_dom"/>
</dbReference>
<feature type="transmembrane region" description="Helical" evidence="9">
    <location>
        <begin position="317"/>
        <end position="338"/>
    </location>
</feature>
<gene>
    <name evidence="12" type="ORF">SAMN05421833_105305</name>
</gene>
<feature type="domain" description="Histidine kinase/HSP90-like ATPase" evidence="10">
    <location>
        <begin position="627"/>
        <end position="705"/>
    </location>
</feature>
<reference evidence="13" key="1">
    <citation type="submission" date="2017-01" db="EMBL/GenBank/DDBJ databases">
        <authorList>
            <person name="Varghese N."/>
            <person name="Submissions S."/>
        </authorList>
    </citation>
    <scope>NUCLEOTIDE SEQUENCE [LARGE SCALE GENOMIC DNA]</scope>
    <source>
        <strain evidence="13">ATCC 12950</strain>
    </source>
</reference>
<dbReference type="SUPFAM" id="SSF55874">
    <property type="entry name" value="ATPase domain of HSP90 chaperone/DNA topoisomerase II/histidine kinase"/>
    <property type="match status" value="1"/>
</dbReference>
<feature type="transmembrane region" description="Helical" evidence="9">
    <location>
        <begin position="175"/>
        <end position="196"/>
    </location>
</feature>
<dbReference type="PANTHER" id="PTHR24421">
    <property type="entry name" value="NITRATE/NITRITE SENSOR PROTEIN NARX-RELATED"/>
    <property type="match status" value="1"/>
</dbReference>
<evidence type="ECO:0000256" key="5">
    <source>
        <dbReference type="ARBA" id="ARBA00022741"/>
    </source>
</evidence>
<evidence type="ECO:0000256" key="4">
    <source>
        <dbReference type="ARBA" id="ARBA00022679"/>
    </source>
</evidence>
<dbReference type="InterPro" id="IPR050482">
    <property type="entry name" value="Sensor_HK_TwoCompSys"/>
</dbReference>
<keyword evidence="4" id="KW-0808">Transferase</keyword>
<evidence type="ECO:0000313" key="12">
    <source>
        <dbReference type="EMBL" id="SIR06418.1"/>
    </source>
</evidence>
<proteinExistence type="predicted"/>
<evidence type="ECO:0000256" key="1">
    <source>
        <dbReference type="ARBA" id="ARBA00000085"/>
    </source>
</evidence>
<keyword evidence="9" id="KW-1133">Transmembrane helix</keyword>
<evidence type="ECO:0000256" key="6">
    <source>
        <dbReference type="ARBA" id="ARBA00022777"/>
    </source>
</evidence>
<dbReference type="GO" id="GO:0046983">
    <property type="term" value="F:protein dimerization activity"/>
    <property type="evidence" value="ECO:0007669"/>
    <property type="project" value="InterPro"/>
</dbReference>
<dbReference type="GO" id="GO:0016020">
    <property type="term" value="C:membrane"/>
    <property type="evidence" value="ECO:0007669"/>
    <property type="project" value="InterPro"/>
</dbReference>
<evidence type="ECO:0000313" key="13">
    <source>
        <dbReference type="Proteomes" id="UP000186096"/>
    </source>
</evidence>
<keyword evidence="8" id="KW-0902">Two-component regulatory system</keyword>
<evidence type="ECO:0000256" key="9">
    <source>
        <dbReference type="SAM" id="Phobius"/>
    </source>
</evidence>
<name>A0A1N6XVM7_9ACTN</name>
<dbReference type="PANTHER" id="PTHR24421:SF10">
    <property type="entry name" value="NITRATE_NITRITE SENSOR PROTEIN NARQ"/>
    <property type="match status" value="1"/>
</dbReference>
<dbReference type="GO" id="GO:0005524">
    <property type="term" value="F:ATP binding"/>
    <property type="evidence" value="ECO:0007669"/>
    <property type="project" value="UniProtKB-KW"/>
</dbReference>
<evidence type="ECO:0000256" key="8">
    <source>
        <dbReference type="ARBA" id="ARBA00023012"/>
    </source>
</evidence>
<feature type="transmembrane region" description="Helical" evidence="9">
    <location>
        <begin position="230"/>
        <end position="248"/>
    </location>
</feature>
<evidence type="ECO:0000256" key="7">
    <source>
        <dbReference type="ARBA" id="ARBA00022840"/>
    </source>
</evidence>
<dbReference type="Proteomes" id="UP000186096">
    <property type="component" value="Unassembled WGS sequence"/>
</dbReference>
<dbReference type="InterPro" id="IPR011712">
    <property type="entry name" value="Sig_transdc_His_kin_sub3_dim/P"/>
</dbReference>
<dbReference type="EC" id="2.7.13.3" evidence="2"/>
<dbReference type="AlphaFoldDB" id="A0A1N6XVM7"/>
<organism evidence="12 13">
    <name type="scientific">Microbispora rosea</name>
    <dbReference type="NCBI Taxonomy" id="58117"/>
    <lineage>
        <taxon>Bacteria</taxon>
        <taxon>Bacillati</taxon>
        <taxon>Actinomycetota</taxon>
        <taxon>Actinomycetes</taxon>
        <taxon>Streptosporangiales</taxon>
        <taxon>Streptosporangiaceae</taxon>
        <taxon>Microbispora</taxon>
    </lineage>
</organism>
<dbReference type="GO" id="GO:0000155">
    <property type="term" value="F:phosphorelay sensor kinase activity"/>
    <property type="evidence" value="ECO:0007669"/>
    <property type="project" value="InterPro"/>
</dbReference>
<dbReference type="STRING" id="58117.SAMN05421833_105305"/>
<accession>A0A1N6XVM7</accession>
<evidence type="ECO:0000259" key="10">
    <source>
        <dbReference type="Pfam" id="PF02518"/>
    </source>
</evidence>
<feature type="transmembrane region" description="Helical" evidence="9">
    <location>
        <begin position="344"/>
        <end position="368"/>
    </location>
</feature>
<dbReference type="Gene3D" id="3.30.565.10">
    <property type="entry name" value="Histidine kinase-like ATPase, C-terminal domain"/>
    <property type="match status" value="1"/>
</dbReference>